<comment type="caution">
    <text evidence="6">The sequence shown here is derived from an EMBL/GenBank/DDBJ whole genome shotgun (WGS) entry which is preliminary data.</text>
</comment>
<keyword evidence="7" id="KW-1185">Reference proteome</keyword>
<evidence type="ECO:0000313" key="7">
    <source>
        <dbReference type="Proteomes" id="UP000629287"/>
    </source>
</evidence>
<organism evidence="6 7">
    <name type="scientific">Streptomyces stelliscabiei</name>
    <dbReference type="NCBI Taxonomy" id="146820"/>
    <lineage>
        <taxon>Bacteria</taxon>
        <taxon>Bacillati</taxon>
        <taxon>Actinomycetota</taxon>
        <taxon>Actinomycetes</taxon>
        <taxon>Kitasatosporales</taxon>
        <taxon>Streptomycetaceae</taxon>
        <taxon>Streptomyces</taxon>
    </lineage>
</organism>
<evidence type="ECO:0000256" key="2">
    <source>
        <dbReference type="ARBA" id="ARBA00022729"/>
    </source>
</evidence>
<proteinExistence type="inferred from homology"/>
<gene>
    <name evidence="6" type="ORF">H4687_001318</name>
</gene>
<dbReference type="Proteomes" id="UP000629287">
    <property type="component" value="Unassembled WGS sequence"/>
</dbReference>
<evidence type="ECO:0000313" key="6">
    <source>
        <dbReference type="EMBL" id="MBE1595189.1"/>
    </source>
</evidence>
<feature type="region of interest" description="Disordered" evidence="5">
    <location>
        <begin position="76"/>
        <end position="123"/>
    </location>
</feature>
<dbReference type="EMBL" id="JADBGF010000001">
    <property type="protein sequence ID" value="MBE1595189.1"/>
    <property type="molecule type" value="Genomic_DNA"/>
</dbReference>
<dbReference type="SUPFAM" id="SSF75005">
    <property type="entry name" value="Arabinanase/levansucrase/invertase"/>
    <property type="match status" value="1"/>
</dbReference>
<sequence length="123" mass="12924">MLTCNGGDPPSSSSWVRSPNPVFQRSNASGVYGPGHNGFFKSPDGTEDWMVYHANSSASGGCDMNRSTRAQKVTWNADGTPDLGTPASLGATLTAPSGEQSYRFPSIVPNRLPGAGPLPILER</sequence>
<evidence type="ECO:0000256" key="4">
    <source>
        <dbReference type="ARBA" id="ARBA00023295"/>
    </source>
</evidence>
<keyword evidence="3" id="KW-0378">Hydrolase</keyword>
<dbReference type="InterPro" id="IPR006710">
    <property type="entry name" value="Glyco_hydro_43"/>
</dbReference>
<keyword evidence="2" id="KW-0732">Signal</keyword>
<feature type="region of interest" description="Disordered" evidence="5">
    <location>
        <begin position="1"/>
        <end position="39"/>
    </location>
</feature>
<evidence type="ECO:0000256" key="1">
    <source>
        <dbReference type="ARBA" id="ARBA00009865"/>
    </source>
</evidence>
<reference evidence="6 7" key="1">
    <citation type="submission" date="2020-10" db="EMBL/GenBank/DDBJ databases">
        <title>Sequencing the genomes of 1000 actinobacteria strains.</title>
        <authorList>
            <person name="Klenk H.-P."/>
        </authorList>
    </citation>
    <scope>NUCLEOTIDE SEQUENCE [LARGE SCALE GENOMIC DNA]</scope>
    <source>
        <strain evidence="6 7">DSM 41803</strain>
    </source>
</reference>
<comment type="similarity">
    <text evidence="1">Belongs to the glycosyl hydrolase 43 family.</text>
</comment>
<dbReference type="GO" id="GO:0004553">
    <property type="term" value="F:hydrolase activity, hydrolyzing O-glycosyl compounds"/>
    <property type="evidence" value="ECO:0007669"/>
    <property type="project" value="InterPro"/>
</dbReference>
<evidence type="ECO:0000256" key="3">
    <source>
        <dbReference type="ARBA" id="ARBA00022801"/>
    </source>
</evidence>
<accession>A0A8I0TP38</accession>
<dbReference type="PANTHER" id="PTHR43817">
    <property type="entry name" value="GLYCOSYL HYDROLASE"/>
    <property type="match status" value="1"/>
</dbReference>
<protein>
    <submittedName>
        <fullName evidence="6">GH43 family beta-xylosidase</fullName>
    </submittedName>
</protein>
<dbReference type="GO" id="GO:0005975">
    <property type="term" value="P:carbohydrate metabolic process"/>
    <property type="evidence" value="ECO:0007669"/>
    <property type="project" value="InterPro"/>
</dbReference>
<dbReference type="PANTHER" id="PTHR43817:SF1">
    <property type="entry name" value="HYDROLASE, FAMILY 43, PUTATIVE (AFU_ORTHOLOGUE AFUA_3G01660)-RELATED"/>
    <property type="match status" value="1"/>
</dbReference>
<evidence type="ECO:0000256" key="5">
    <source>
        <dbReference type="SAM" id="MobiDB-lite"/>
    </source>
</evidence>
<keyword evidence="4" id="KW-0326">Glycosidase</keyword>
<dbReference type="Pfam" id="PF04616">
    <property type="entry name" value="Glyco_hydro_43"/>
    <property type="match status" value="1"/>
</dbReference>
<dbReference type="AlphaFoldDB" id="A0A8I0TP38"/>
<feature type="compositionally biased region" description="Polar residues" evidence="5">
    <location>
        <begin position="10"/>
        <end position="29"/>
    </location>
</feature>
<dbReference type="Gene3D" id="2.115.10.20">
    <property type="entry name" value="Glycosyl hydrolase domain, family 43"/>
    <property type="match status" value="1"/>
</dbReference>
<name>A0A8I0TP38_9ACTN</name>
<dbReference type="InterPro" id="IPR023296">
    <property type="entry name" value="Glyco_hydro_beta-prop_sf"/>
</dbReference>